<dbReference type="RefSeq" id="XP_005758960.1">
    <property type="nucleotide sequence ID" value="XM_005758903.1"/>
</dbReference>
<evidence type="ECO:0000313" key="2">
    <source>
        <dbReference type="Proteomes" id="UP000013827"/>
    </source>
</evidence>
<sequence length="419" mass="46105">MEAAGSILVVYIVFFGAWPPWMPLTLQSMALNTGVGFVVIGDEPPPPVRPPNVAFETVAYAALQERLAVLISEPGAGQASVRYNWTYKANDIKPFAPALFPRHLAGREWWAWADLDVVFGDLLTFLHAAATKPACCKVPLRPNGLPESLSKVGSAARVTANVVTPLYPNPWRKKAWGPFTAFRTELGTSMFRESPQWRAILASNDYAHFDEFWGPFHYSRGWETMGDVLTRLAEANGTVRMSKRKMPFAEARTCRDESCMFCPCGAVELRLARSGTLYVNGKEVMLLHLATSKYAWYRRAPLPAWSPAPEAPEGGLWASGCVEATGLGWLNETCATCSAKAPEYFQASVTARKATSLTRHRVQTKWGGHINYATAPHEARPWPWSAPRGAHPPTVVPGRPSAGSSYLFEPLVLICAIDV</sequence>
<dbReference type="PaxDb" id="2903-EOD06531"/>
<keyword evidence="2" id="KW-1185">Reference proteome</keyword>
<dbReference type="Proteomes" id="UP000013827">
    <property type="component" value="Unassembled WGS sequence"/>
</dbReference>
<dbReference type="AlphaFoldDB" id="A0A0D3I5J6"/>
<organism evidence="1 2">
    <name type="scientific">Emiliania huxleyi (strain CCMP1516)</name>
    <dbReference type="NCBI Taxonomy" id="280463"/>
    <lineage>
        <taxon>Eukaryota</taxon>
        <taxon>Haptista</taxon>
        <taxon>Haptophyta</taxon>
        <taxon>Prymnesiophyceae</taxon>
        <taxon>Isochrysidales</taxon>
        <taxon>Noelaerhabdaceae</taxon>
        <taxon>Emiliania</taxon>
    </lineage>
</organism>
<protein>
    <recommendedName>
        <fullName evidence="3">Nucleotide-diphospho-sugar transferase domain-containing protein</fullName>
    </recommendedName>
</protein>
<evidence type="ECO:0000313" key="1">
    <source>
        <dbReference type="EnsemblProtists" id="EOD06531"/>
    </source>
</evidence>
<dbReference type="HOGENOM" id="CLU_656288_0_0_1"/>
<reference evidence="1" key="2">
    <citation type="submission" date="2024-10" db="UniProtKB">
        <authorList>
            <consortium name="EnsemblProtists"/>
        </authorList>
    </citation>
    <scope>IDENTIFICATION</scope>
</reference>
<dbReference type="Pfam" id="PF20330">
    <property type="entry name" value="DUF6625"/>
    <property type="match status" value="1"/>
</dbReference>
<dbReference type="GeneID" id="17252745"/>
<reference evidence="2" key="1">
    <citation type="journal article" date="2013" name="Nature">
        <title>Pan genome of the phytoplankton Emiliania underpins its global distribution.</title>
        <authorList>
            <person name="Read B.A."/>
            <person name="Kegel J."/>
            <person name="Klute M.J."/>
            <person name="Kuo A."/>
            <person name="Lefebvre S.C."/>
            <person name="Maumus F."/>
            <person name="Mayer C."/>
            <person name="Miller J."/>
            <person name="Monier A."/>
            <person name="Salamov A."/>
            <person name="Young J."/>
            <person name="Aguilar M."/>
            <person name="Claverie J.M."/>
            <person name="Frickenhaus S."/>
            <person name="Gonzalez K."/>
            <person name="Herman E.K."/>
            <person name="Lin Y.C."/>
            <person name="Napier J."/>
            <person name="Ogata H."/>
            <person name="Sarno A.F."/>
            <person name="Shmutz J."/>
            <person name="Schroeder D."/>
            <person name="de Vargas C."/>
            <person name="Verret F."/>
            <person name="von Dassow P."/>
            <person name="Valentin K."/>
            <person name="Van de Peer Y."/>
            <person name="Wheeler G."/>
            <person name="Dacks J.B."/>
            <person name="Delwiche C.F."/>
            <person name="Dyhrman S.T."/>
            <person name="Glockner G."/>
            <person name="John U."/>
            <person name="Richards T."/>
            <person name="Worden A.Z."/>
            <person name="Zhang X."/>
            <person name="Grigoriev I.V."/>
            <person name="Allen A.E."/>
            <person name="Bidle K."/>
            <person name="Borodovsky M."/>
            <person name="Bowler C."/>
            <person name="Brownlee C."/>
            <person name="Cock J.M."/>
            <person name="Elias M."/>
            <person name="Gladyshev V.N."/>
            <person name="Groth M."/>
            <person name="Guda C."/>
            <person name="Hadaegh A."/>
            <person name="Iglesias-Rodriguez M.D."/>
            <person name="Jenkins J."/>
            <person name="Jones B.M."/>
            <person name="Lawson T."/>
            <person name="Leese F."/>
            <person name="Lindquist E."/>
            <person name="Lobanov A."/>
            <person name="Lomsadze A."/>
            <person name="Malik S.B."/>
            <person name="Marsh M.E."/>
            <person name="Mackinder L."/>
            <person name="Mock T."/>
            <person name="Mueller-Roeber B."/>
            <person name="Pagarete A."/>
            <person name="Parker M."/>
            <person name="Probert I."/>
            <person name="Quesneville H."/>
            <person name="Raines C."/>
            <person name="Rensing S.A."/>
            <person name="Riano-Pachon D.M."/>
            <person name="Richier S."/>
            <person name="Rokitta S."/>
            <person name="Shiraiwa Y."/>
            <person name="Soanes D.M."/>
            <person name="van der Giezen M."/>
            <person name="Wahlund T.M."/>
            <person name="Williams B."/>
            <person name="Wilson W."/>
            <person name="Wolfe G."/>
            <person name="Wurch L.L."/>
        </authorList>
    </citation>
    <scope>NUCLEOTIDE SEQUENCE</scope>
</reference>
<dbReference type="InterPro" id="IPR046733">
    <property type="entry name" value="DUF6625"/>
</dbReference>
<name>A0A0D3I5J6_EMIH1</name>
<proteinExistence type="predicted"/>
<accession>A0A0D3I5J6</accession>
<dbReference type="EnsemblProtists" id="EOD06531">
    <property type="protein sequence ID" value="EOD06531"/>
    <property type="gene ID" value="EMIHUDRAFT_218999"/>
</dbReference>
<dbReference type="KEGG" id="ehx:EMIHUDRAFT_218999"/>
<evidence type="ECO:0008006" key="3">
    <source>
        <dbReference type="Google" id="ProtNLM"/>
    </source>
</evidence>